<dbReference type="STRING" id="3818.A0A445BTH3"/>
<organism evidence="1 2">
    <name type="scientific">Arachis hypogaea</name>
    <name type="common">Peanut</name>
    <dbReference type="NCBI Taxonomy" id="3818"/>
    <lineage>
        <taxon>Eukaryota</taxon>
        <taxon>Viridiplantae</taxon>
        <taxon>Streptophyta</taxon>
        <taxon>Embryophyta</taxon>
        <taxon>Tracheophyta</taxon>
        <taxon>Spermatophyta</taxon>
        <taxon>Magnoliopsida</taxon>
        <taxon>eudicotyledons</taxon>
        <taxon>Gunneridae</taxon>
        <taxon>Pentapetalae</taxon>
        <taxon>rosids</taxon>
        <taxon>fabids</taxon>
        <taxon>Fabales</taxon>
        <taxon>Fabaceae</taxon>
        <taxon>Papilionoideae</taxon>
        <taxon>50 kb inversion clade</taxon>
        <taxon>dalbergioids sensu lato</taxon>
        <taxon>Dalbergieae</taxon>
        <taxon>Pterocarpus clade</taxon>
        <taxon>Arachis</taxon>
    </lineage>
</organism>
<sequence length="125" mass="14399">MVQFLCMLGKFSIESPKKVPKEWKSRFYRQSESQRRLEGTLRTRSVCINAATLALVDAEISIQSTIPFLLSQYAFFLSIDSKLPIDILKNVIQLAIKGCKAITNYILEQRKKCDKKARPSLFCHR</sequence>
<dbReference type="EMBL" id="SDMP01000008">
    <property type="protein sequence ID" value="RYR41993.1"/>
    <property type="molecule type" value="Genomic_DNA"/>
</dbReference>
<protein>
    <submittedName>
        <fullName evidence="1">Uncharacterized protein</fullName>
    </submittedName>
</protein>
<comment type="caution">
    <text evidence="1">The sequence shown here is derived from an EMBL/GenBank/DDBJ whole genome shotgun (WGS) entry which is preliminary data.</text>
</comment>
<dbReference type="Proteomes" id="UP000289738">
    <property type="component" value="Chromosome A08"/>
</dbReference>
<dbReference type="AlphaFoldDB" id="A0A445BTH3"/>
<accession>A0A445BTH3</accession>
<evidence type="ECO:0000313" key="2">
    <source>
        <dbReference type="Proteomes" id="UP000289738"/>
    </source>
</evidence>
<dbReference type="InterPro" id="IPR027408">
    <property type="entry name" value="PNPase/RNase_PH_dom_sf"/>
</dbReference>
<keyword evidence="2" id="KW-1185">Reference proteome</keyword>
<proteinExistence type="predicted"/>
<dbReference type="Gene3D" id="3.30.230.70">
    <property type="entry name" value="GHMP Kinase, N-terminal domain"/>
    <property type="match status" value="1"/>
</dbReference>
<evidence type="ECO:0000313" key="1">
    <source>
        <dbReference type="EMBL" id="RYR41993.1"/>
    </source>
</evidence>
<gene>
    <name evidence="1" type="ORF">Ahy_A08g038445</name>
</gene>
<name>A0A445BTH3_ARAHY</name>
<reference evidence="1 2" key="1">
    <citation type="submission" date="2019-01" db="EMBL/GenBank/DDBJ databases">
        <title>Sequencing of cultivated peanut Arachis hypogaea provides insights into genome evolution and oil improvement.</title>
        <authorList>
            <person name="Chen X."/>
        </authorList>
    </citation>
    <scope>NUCLEOTIDE SEQUENCE [LARGE SCALE GENOMIC DNA]</scope>
    <source>
        <strain evidence="2">cv. Fuhuasheng</strain>
        <tissue evidence="1">Leaves</tissue>
    </source>
</reference>